<organism evidence="4 5">
    <name type="scientific">Dothistroma septosporum (strain NZE10 / CBS 128990)</name>
    <name type="common">Red band needle blight fungus</name>
    <name type="synonym">Mycosphaerella pini</name>
    <dbReference type="NCBI Taxonomy" id="675120"/>
    <lineage>
        <taxon>Eukaryota</taxon>
        <taxon>Fungi</taxon>
        <taxon>Dikarya</taxon>
        <taxon>Ascomycota</taxon>
        <taxon>Pezizomycotina</taxon>
        <taxon>Dothideomycetes</taxon>
        <taxon>Dothideomycetidae</taxon>
        <taxon>Mycosphaerellales</taxon>
        <taxon>Mycosphaerellaceae</taxon>
        <taxon>Dothistroma</taxon>
    </lineage>
</organism>
<evidence type="ECO:0000313" key="5">
    <source>
        <dbReference type="Proteomes" id="UP000016933"/>
    </source>
</evidence>
<feature type="compositionally biased region" description="Low complexity" evidence="2">
    <location>
        <begin position="487"/>
        <end position="502"/>
    </location>
</feature>
<feature type="domain" description="Wings apart-like protein C-terminal" evidence="3">
    <location>
        <begin position="567"/>
        <end position="901"/>
    </location>
</feature>
<evidence type="ECO:0000256" key="2">
    <source>
        <dbReference type="SAM" id="MobiDB-lite"/>
    </source>
</evidence>
<feature type="compositionally biased region" description="Polar residues" evidence="2">
    <location>
        <begin position="312"/>
        <end position="372"/>
    </location>
</feature>
<feature type="region of interest" description="Disordered" evidence="2">
    <location>
        <begin position="220"/>
        <end position="247"/>
    </location>
</feature>
<dbReference type="Pfam" id="PF07814">
    <property type="entry name" value="WAPL"/>
    <property type="match status" value="1"/>
</dbReference>
<gene>
    <name evidence="4" type="ORF">DOTSEDRAFT_72627</name>
</gene>
<feature type="region of interest" description="Disordered" evidence="2">
    <location>
        <begin position="283"/>
        <end position="372"/>
    </location>
</feature>
<dbReference type="EMBL" id="KB446540">
    <property type="protein sequence ID" value="EME43278.1"/>
    <property type="molecule type" value="Genomic_DNA"/>
</dbReference>
<dbReference type="InterPro" id="IPR022771">
    <property type="entry name" value="WAPL_C"/>
</dbReference>
<feature type="compositionally biased region" description="Low complexity" evidence="2">
    <location>
        <begin position="421"/>
        <end position="436"/>
    </location>
</feature>
<dbReference type="PANTHER" id="PTHR22100:SF13">
    <property type="entry name" value="WINGS APART-LIKE PROTEIN HOMOLOG"/>
    <property type="match status" value="1"/>
</dbReference>
<protein>
    <recommendedName>
        <fullName evidence="3">Wings apart-like protein C-terminal domain-containing protein</fullName>
    </recommendedName>
</protein>
<dbReference type="Gene3D" id="1.25.10.10">
    <property type="entry name" value="Leucine-rich Repeat Variant"/>
    <property type="match status" value="2"/>
</dbReference>
<reference evidence="5" key="1">
    <citation type="journal article" date="2012" name="PLoS Genet.">
        <title>The genomes of the fungal plant pathogens Cladosporium fulvum and Dothistroma septosporum reveal adaptation to different hosts and lifestyles but also signatures of common ancestry.</title>
        <authorList>
            <person name="de Wit P.J.G.M."/>
            <person name="van der Burgt A."/>
            <person name="Oekmen B."/>
            <person name="Stergiopoulos I."/>
            <person name="Abd-Elsalam K.A."/>
            <person name="Aerts A.L."/>
            <person name="Bahkali A.H."/>
            <person name="Beenen H.G."/>
            <person name="Chettri P."/>
            <person name="Cox M.P."/>
            <person name="Datema E."/>
            <person name="de Vries R.P."/>
            <person name="Dhillon B."/>
            <person name="Ganley A.R."/>
            <person name="Griffiths S.A."/>
            <person name="Guo Y."/>
            <person name="Hamelin R.C."/>
            <person name="Henrissat B."/>
            <person name="Kabir M.S."/>
            <person name="Jashni M.K."/>
            <person name="Kema G."/>
            <person name="Klaubauf S."/>
            <person name="Lapidus A."/>
            <person name="Levasseur A."/>
            <person name="Lindquist E."/>
            <person name="Mehrabi R."/>
            <person name="Ohm R.A."/>
            <person name="Owen T.J."/>
            <person name="Salamov A."/>
            <person name="Schwelm A."/>
            <person name="Schijlen E."/>
            <person name="Sun H."/>
            <person name="van den Burg H.A."/>
            <person name="van Ham R.C.H.J."/>
            <person name="Zhang S."/>
            <person name="Goodwin S.B."/>
            <person name="Grigoriev I.V."/>
            <person name="Collemare J."/>
            <person name="Bradshaw R.E."/>
        </authorList>
    </citation>
    <scope>NUCLEOTIDE SEQUENCE [LARGE SCALE GENOMIC DNA]</scope>
    <source>
        <strain evidence="5">NZE10 / CBS 128990</strain>
    </source>
</reference>
<comment type="similarity">
    <text evidence="1">Belongs to the WAPL family.</text>
</comment>
<proteinExistence type="inferred from homology"/>
<dbReference type="InterPro" id="IPR039874">
    <property type="entry name" value="WAPL"/>
</dbReference>
<dbReference type="OMA" id="NNKPKAC"/>
<accession>M2WMM6</accession>
<dbReference type="OrthoDB" id="78088at2759"/>
<dbReference type="AlphaFoldDB" id="M2WMM6"/>
<evidence type="ECO:0000256" key="1">
    <source>
        <dbReference type="ARBA" id="ARBA00006854"/>
    </source>
</evidence>
<evidence type="ECO:0000259" key="3">
    <source>
        <dbReference type="Pfam" id="PF07814"/>
    </source>
</evidence>
<dbReference type="STRING" id="675120.M2WMM6"/>
<reference evidence="4 5" key="2">
    <citation type="journal article" date="2012" name="PLoS Pathog.">
        <title>Diverse lifestyles and strategies of plant pathogenesis encoded in the genomes of eighteen Dothideomycetes fungi.</title>
        <authorList>
            <person name="Ohm R.A."/>
            <person name="Feau N."/>
            <person name="Henrissat B."/>
            <person name="Schoch C.L."/>
            <person name="Horwitz B.A."/>
            <person name="Barry K.W."/>
            <person name="Condon B.J."/>
            <person name="Copeland A.C."/>
            <person name="Dhillon B."/>
            <person name="Glaser F."/>
            <person name="Hesse C.N."/>
            <person name="Kosti I."/>
            <person name="LaButti K."/>
            <person name="Lindquist E.A."/>
            <person name="Lucas S."/>
            <person name="Salamov A.A."/>
            <person name="Bradshaw R.E."/>
            <person name="Ciuffetti L."/>
            <person name="Hamelin R.C."/>
            <person name="Kema G.H.J."/>
            <person name="Lawrence C."/>
            <person name="Scott J.A."/>
            <person name="Spatafora J.W."/>
            <person name="Turgeon B.G."/>
            <person name="de Wit P.J.G.M."/>
            <person name="Zhong S."/>
            <person name="Goodwin S.B."/>
            <person name="Grigoriev I.V."/>
        </authorList>
    </citation>
    <scope>NUCLEOTIDE SEQUENCE [LARGE SCALE GENOMIC DNA]</scope>
    <source>
        <strain evidence="5">NZE10 / CBS 128990</strain>
    </source>
</reference>
<feature type="region of interest" description="Disordered" evidence="2">
    <location>
        <begin position="416"/>
        <end position="502"/>
    </location>
</feature>
<feature type="compositionally biased region" description="Acidic residues" evidence="2">
    <location>
        <begin position="459"/>
        <end position="475"/>
    </location>
</feature>
<keyword evidence="5" id="KW-1185">Reference proteome</keyword>
<dbReference type="HOGENOM" id="CLU_302110_0_0_1"/>
<dbReference type="PANTHER" id="PTHR22100">
    <property type="entry name" value="WINGS APART-LIKE PROTEIN HOMOLOG"/>
    <property type="match status" value="1"/>
</dbReference>
<evidence type="ECO:0000313" key="4">
    <source>
        <dbReference type="EMBL" id="EME43278.1"/>
    </source>
</evidence>
<sequence>MTMATVSPNPQSRRRKPATYGKASRSHNSWSVDSFGALSEDEAPTKKTVMSRVATVTESWPVRKPEAKSNAPKPVKQRAKKQDAFDVPSSDDETETYVTRLSPPKHVVKRILIDNVPENEFELAPWEKRRKQVTRPNGDSATRRRRNEPPSADAQLQADIAKALQQEEEKQVQQDQLAKRHKDTIPQDVVPPIAKALTPNAKGAAARLQARKLLATSNAVLERSSTSHKRPGNDNSNRSETPYKRPRPAELEAAVGEDVAMVNAASIPLCEKAHKTDVDVFDLPNPDEDEAVRAKPTSTCSSAVKHKERRSTLTTHSQSSPHKTTSAPARLTNMLTSDVETTGPFSSWSPSIATSRPSTPKRATSSGKASTLDTTVRAAGSMTPKQAQLWDHLLPSENAVHSPSALPMEDLRLHTGRARKTATASASTRALAQSSSGVGQRRTRLVDRLKASAPSSDNEPSDEDEEDTSNEDVDMTDTASAKVDNEPVVVSQQPQSQSQGGSKITYARVRSYLPEDSLEASLMLDLPTHFSNRRALSRRTTEKSNAASQKSAFDMDENDDEAASGRLRTVHELRATGTNQRFMDDTAGLLDDIANHQASARSRRRSAMVELSRKLIDKQFTEKFVRQSFERHLLAECDTTPDVVADFALDVAFVAMLMNEPPDHVIEGLQSGGLLSWLSRALNTRANIQKSIRDRRNNMSRSAQATYAEFVSTVASSHAVWEGRQPRTLTPRTLALKAYDQLVRRLRRTGDRTELVSVDEVRALLPSEQDIEALPDANALADVSLAVSTLESLSTTALALAWPSDVLERIRMLLVSPQLRFDSTQHVHFLTLRLSLNLTNDNTRNCKTMSKQPTVQCLLRTIGEGFPRLEAASSEEQRTIDLDLLVLAMGVLINLTEHSESARGHATTGDVSSLLTALVDVFLHGQKDLPEAETVEQSVTNVAYGYLAVVLANFCANKEAKAIISAELPHGKLNALVDALTEFVSHHQHVDTLNFEGAEGASVWSAFTEKLKAVLRRLTAEAEMAA</sequence>
<feature type="region of interest" description="Disordered" evidence="2">
    <location>
        <begin position="535"/>
        <end position="560"/>
    </location>
</feature>
<name>M2WMM6_DOTSN</name>
<feature type="compositionally biased region" description="Polar residues" evidence="2">
    <location>
        <begin position="1"/>
        <end position="11"/>
    </location>
</feature>
<feature type="region of interest" description="Disordered" evidence="2">
    <location>
        <begin position="122"/>
        <end position="193"/>
    </location>
</feature>
<dbReference type="eggNOG" id="ENOG502SFJA">
    <property type="taxonomic scope" value="Eukaryota"/>
</dbReference>
<dbReference type="InterPro" id="IPR011989">
    <property type="entry name" value="ARM-like"/>
</dbReference>
<dbReference type="Proteomes" id="UP000016933">
    <property type="component" value="Unassembled WGS sequence"/>
</dbReference>
<feature type="region of interest" description="Disordered" evidence="2">
    <location>
        <begin position="1"/>
        <end position="98"/>
    </location>
</feature>